<name>A0A915Q730_9BILA</name>
<dbReference type="AlphaFoldDB" id="A0A915Q730"/>
<dbReference type="Proteomes" id="UP000887581">
    <property type="component" value="Unplaced"/>
</dbReference>
<feature type="compositionally biased region" description="Basic and acidic residues" evidence="1">
    <location>
        <begin position="401"/>
        <end position="417"/>
    </location>
</feature>
<feature type="region of interest" description="Disordered" evidence="1">
    <location>
        <begin position="285"/>
        <end position="306"/>
    </location>
</feature>
<protein>
    <submittedName>
        <fullName evidence="3">Uncharacterized protein</fullName>
    </submittedName>
</protein>
<accession>A0A915Q730</accession>
<proteinExistence type="predicted"/>
<organism evidence="2 3">
    <name type="scientific">Setaria digitata</name>
    <dbReference type="NCBI Taxonomy" id="48799"/>
    <lineage>
        <taxon>Eukaryota</taxon>
        <taxon>Metazoa</taxon>
        <taxon>Ecdysozoa</taxon>
        <taxon>Nematoda</taxon>
        <taxon>Chromadorea</taxon>
        <taxon>Rhabditida</taxon>
        <taxon>Spirurina</taxon>
        <taxon>Spiruromorpha</taxon>
        <taxon>Filarioidea</taxon>
        <taxon>Setariidae</taxon>
        <taxon>Setaria</taxon>
    </lineage>
</organism>
<evidence type="ECO:0000256" key="1">
    <source>
        <dbReference type="SAM" id="MobiDB-lite"/>
    </source>
</evidence>
<dbReference type="WBParaSite" id="sdigi.contig749.g9665.t1">
    <property type="protein sequence ID" value="sdigi.contig749.g9665.t1"/>
    <property type="gene ID" value="sdigi.contig749.g9665"/>
</dbReference>
<feature type="compositionally biased region" description="Polar residues" evidence="1">
    <location>
        <begin position="473"/>
        <end position="490"/>
    </location>
</feature>
<keyword evidence="2" id="KW-1185">Reference proteome</keyword>
<feature type="region of interest" description="Disordered" evidence="1">
    <location>
        <begin position="379"/>
        <end position="417"/>
    </location>
</feature>
<evidence type="ECO:0000313" key="2">
    <source>
        <dbReference type="Proteomes" id="UP000887581"/>
    </source>
</evidence>
<feature type="compositionally biased region" description="Basic and acidic residues" evidence="1">
    <location>
        <begin position="326"/>
        <end position="336"/>
    </location>
</feature>
<feature type="region of interest" description="Disordered" evidence="1">
    <location>
        <begin position="326"/>
        <end position="352"/>
    </location>
</feature>
<feature type="region of interest" description="Disordered" evidence="1">
    <location>
        <begin position="473"/>
        <end position="506"/>
    </location>
</feature>
<feature type="compositionally biased region" description="Basic and acidic residues" evidence="1">
    <location>
        <begin position="497"/>
        <end position="506"/>
    </location>
</feature>
<feature type="compositionally biased region" description="Polar residues" evidence="1">
    <location>
        <begin position="388"/>
        <end position="398"/>
    </location>
</feature>
<sequence>MKILTLCSRFHNNTAYLGVEPISSVKTATVHRCRDICLGQYPRCLAEKPLAKGDIINVIEIVTDCHEFDAIPPLSHKFTTSSDKVSRAKRASNFGNPIKRTGFWTHWTKCHNNTKYQFRSQPCEYGRLIQKRHCPNKETSGIPATLHSSPFQPYPPQPYKHPDEKSLEYKQRLAEHARQLQKSRQNCCKRQEWYREHVKQNSITFCRHPCPPSIVIPDSINDEQALEQLPDSQYTFLEEPTNRYQEFSEGESEIIMLPNSVPSQLAPETVGQEYSVAQRQLSNSKDEVGLHFPHKAQPIRTQKTGSVDRLTIDERVRTYEEEYFHEMQSRLSEKTDQTSGSVLPNNERKHQPITSDDYYQHEQQQNDDYYQQQMHTEDYTQQDELSDEPSTYPENTYPEQGAHEEHTTSGNDNLEKSELDGADYEYDYYNHEEIPTTADKELIIDQQTKNQFFQQRNDSHDTRNLTSINKQRALQSATGTTAAFGNTIQEPPSPTTRKRDFCSPTS</sequence>
<reference evidence="3" key="1">
    <citation type="submission" date="2022-11" db="UniProtKB">
        <authorList>
            <consortium name="WormBaseParasite"/>
        </authorList>
    </citation>
    <scope>IDENTIFICATION</scope>
</reference>
<evidence type="ECO:0000313" key="3">
    <source>
        <dbReference type="WBParaSite" id="sdigi.contig749.g9665.t1"/>
    </source>
</evidence>